<keyword evidence="3" id="KW-1185">Reference proteome</keyword>
<accession>A0A3B4BHR2</accession>
<dbReference type="Gene3D" id="2.120.10.80">
    <property type="entry name" value="Kelch-type beta propeller"/>
    <property type="match status" value="1"/>
</dbReference>
<organism evidence="2 3">
    <name type="scientific">Periophthalmus magnuspinnatus</name>
    <dbReference type="NCBI Taxonomy" id="409849"/>
    <lineage>
        <taxon>Eukaryota</taxon>
        <taxon>Metazoa</taxon>
        <taxon>Chordata</taxon>
        <taxon>Craniata</taxon>
        <taxon>Vertebrata</taxon>
        <taxon>Euteleostomi</taxon>
        <taxon>Actinopterygii</taxon>
        <taxon>Neopterygii</taxon>
        <taxon>Teleostei</taxon>
        <taxon>Neoteleostei</taxon>
        <taxon>Acanthomorphata</taxon>
        <taxon>Gobiaria</taxon>
        <taxon>Gobiiformes</taxon>
        <taxon>Gobioidei</taxon>
        <taxon>Gobiidae</taxon>
        <taxon>Oxudercinae</taxon>
        <taxon>Periophthalmus</taxon>
    </lineage>
</organism>
<dbReference type="SUPFAM" id="SSF117281">
    <property type="entry name" value="Kelch motif"/>
    <property type="match status" value="1"/>
</dbReference>
<sequence length="99" mass="11372">MRSYHGCVALDCWVYLIGGCSSIKVLNSVAPMSRHRRHVSVVVLNECYNPETNRWTPIAPMKKRRSRAGAAALEGKVSELNFMHVTFWRRHVTCILSWK</sequence>
<evidence type="ECO:0000313" key="2">
    <source>
        <dbReference type="Ensembl" id="ENSPMGP00000027945.1"/>
    </source>
</evidence>
<proteinExistence type="predicted"/>
<dbReference type="InterPro" id="IPR006652">
    <property type="entry name" value="Kelch_1"/>
</dbReference>
<dbReference type="Ensembl" id="ENSPMGT00000029765.1">
    <property type="protein sequence ID" value="ENSPMGP00000027945.1"/>
    <property type="gene ID" value="ENSPMGG00000022537.1"/>
</dbReference>
<evidence type="ECO:0000313" key="3">
    <source>
        <dbReference type="Proteomes" id="UP000261520"/>
    </source>
</evidence>
<reference evidence="2" key="1">
    <citation type="submission" date="2025-08" db="UniProtKB">
        <authorList>
            <consortium name="Ensembl"/>
        </authorList>
    </citation>
    <scope>IDENTIFICATION</scope>
</reference>
<name>A0A3B4BHR2_9GOBI</name>
<dbReference type="Pfam" id="PF01344">
    <property type="entry name" value="Kelch_1"/>
    <property type="match status" value="1"/>
</dbReference>
<dbReference type="STRING" id="409849.ENSPMGP00000027945"/>
<dbReference type="AlphaFoldDB" id="A0A3B4BHR2"/>
<evidence type="ECO:0000256" key="1">
    <source>
        <dbReference type="ARBA" id="ARBA00022441"/>
    </source>
</evidence>
<keyword evidence="1" id="KW-0880">Kelch repeat</keyword>
<reference evidence="2" key="2">
    <citation type="submission" date="2025-09" db="UniProtKB">
        <authorList>
            <consortium name="Ensembl"/>
        </authorList>
    </citation>
    <scope>IDENTIFICATION</scope>
</reference>
<protein>
    <submittedName>
        <fullName evidence="2">Uncharacterized protein</fullName>
    </submittedName>
</protein>
<dbReference type="SMART" id="SM00612">
    <property type="entry name" value="Kelch"/>
    <property type="match status" value="1"/>
</dbReference>
<dbReference type="Proteomes" id="UP000261520">
    <property type="component" value="Unplaced"/>
</dbReference>
<dbReference type="InterPro" id="IPR015915">
    <property type="entry name" value="Kelch-typ_b-propeller"/>
</dbReference>